<keyword evidence="2" id="KW-0378">Hydrolase</keyword>
<feature type="compositionally biased region" description="Basic and acidic residues" evidence="6">
    <location>
        <begin position="114"/>
        <end position="132"/>
    </location>
</feature>
<evidence type="ECO:0000313" key="7">
    <source>
        <dbReference type="EMBL" id="CAK8677816.1"/>
    </source>
</evidence>
<dbReference type="InterPro" id="IPR051695">
    <property type="entry name" value="Phosphoglycerate_Mutase"/>
</dbReference>
<dbReference type="Pfam" id="PF00300">
    <property type="entry name" value="His_Phos_1"/>
    <property type="match status" value="1"/>
</dbReference>
<evidence type="ECO:0000256" key="5">
    <source>
        <dbReference type="ARBA" id="ARBA00042275"/>
    </source>
</evidence>
<feature type="region of interest" description="Disordered" evidence="6">
    <location>
        <begin position="109"/>
        <end position="132"/>
    </location>
</feature>
<evidence type="ECO:0000256" key="2">
    <source>
        <dbReference type="ARBA" id="ARBA00022801"/>
    </source>
</evidence>
<dbReference type="PROSITE" id="PS00175">
    <property type="entry name" value="PG_MUTASE"/>
    <property type="match status" value="1"/>
</dbReference>
<dbReference type="InterPro" id="IPR001345">
    <property type="entry name" value="PG/BPGM_mutase_AS"/>
</dbReference>
<dbReference type="PANTHER" id="PTHR46517">
    <property type="entry name" value="FRUCTOSE-2,6-BISPHOSPHATASE TIGAR"/>
    <property type="match status" value="1"/>
</dbReference>
<evidence type="ECO:0000256" key="4">
    <source>
        <dbReference type="ARBA" id="ARBA00040907"/>
    </source>
</evidence>
<name>A0ABP0FDS1_CLALP</name>
<reference evidence="7 8" key="1">
    <citation type="submission" date="2024-02" db="EMBL/GenBank/DDBJ databases">
        <authorList>
            <person name="Daric V."/>
            <person name="Darras S."/>
        </authorList>
    </citation>
    <scope>NUCLEOTIDE SEQUENCE [LARGE SCALE GENOMIC DNA]</scope>
</reference>
<dbReference type="InterPro" id="IPR013078">
    <property type="entry name" value="His_Pase_superF_clade-1"/>
</dbReference>
<dbReference type="Proteomes" id="UP001642483">
    <property type="component" value="Unassembled WGS sequence"/>
</dbReference>
<dbReference type="CDD" id="cd07067">
    <property type="entry name" value="HP_PGM_like"/>
    <property type="match status" value="1"/>
</dbReference>
<organism evidence="7 8">
    <name type="scientific">Clavelina lepadiformis</name>
    <name type="common">Light-bulb sea squirt</name>
    <name type="synonym">Ascidia lepadiformis</name>
    <dbReference type="NCBI Taxonomy" id="159417"/>
    <lineage>
        <taxon>Eukaryota</taxon>
        <taxon>Metazoa</taxon>
        <taxon>Chordata</taxon>
        <taxon>Tunicata</taxon>
        <taxon>Ascidiacea</taxon>
        <taxon>Aplousobranchia</taxon>
        <taxon>Clavelinidae</taxon>
        <taxon>Clavelina</taxon>
    </lineage>
</organism>
<dbReference type="PANTHER" id="PTHR46517:SF1">
    <property type="entry name" value="FRUCTOSE-2,6-BISPHOSPHATASE TIGAR"/>
    <property type="match status" value="1"/>
</dbReference>
<dbReference type="InterPro" id="IPR029033">
    <property type="entry name" value="His_PPase_superfam"/>
</dbReference>
<accession>A0ABP0FDS1</accession>
<dbReference type="EMBL" id="CAWYQH010000046">
    <property type="protein sequence ID" value="CAK8677816.1"/>
    <property type="molecule type" value="Genomic_DNA"/>
</dbReference>
<dbReference type="SUPFAM" id="SSF53254">
    <property type="entry name" value="Phosphoglycerate mutase-like"/>
    <property type="match status" value="1"/>
</dbReference>
<dbReference type="Gene3D" id="3.40.50.1240">
    <property type="entry name" value="Phosphoglycerate mutase-like"/>
    <property type="match status" value="1"/>
</dbReference>
<gene>
    <name evidence="7" type="ORF">CVLEPA_LOCUS7809</name>
</gene>
<keyword evidence="8" id="KW-1185">Reference proteome</keyword>
<protein>
    <recommendedName>
        <fullName evidence="4">Fructose-2,6-bisphosphatase TIGAR</fullName>
    </recommendedName>
    <alternativeName>
        <fullName evidence="5">TP53-induced glycolysis and apoptosis regulator</fullName>
    </alternativeName>
</protein>
<dbReference type="SMART" id="SM00855">
    <property type="entry name" value="PGAM"/>
    <property type="match status" value="1"/>
</dbReference>
<evidence type="ECO:0000256" key="1">
    <source>
        <dbReference type="ARBA" id="ARBA00000464"/>
    </source>
</evidence>
<evidence type="ECO:0000256" key="6">
    <source>
        <dbReference type="SAM" id="MobiDB-lite"/>
    </source>
</evidence>
<proteinExistence type="inferred from homology"/>
<evidence type="ECO:0000313" key="8">
    <source>
        <dbReference type="Proteomes" id="UP001642483"/>
    </source>
</evidence>
<evidence type="ECO:0000256" key="3">
    <source>
        <dbReference type="ARBA" id="ARBA00038362"/>
    </source>
</evidence>
<comment type="similarity">
    <text evidence="3">Belongs to the phosphoglycerate mutase family.</text>
</comment>
<comment type="caution">
    <text evidence="7">The sequence shown here is derived from an EMBL/GenBank/DDBJ whole genome shotgun (WGS) entry which is preliminary data.</text>
</comment>
<comment type="catalytic activity">
    <reaction evidence="1">
        <text>beta-D-fructose 2,6-bisphosphate + H2O = beta-D-fructose 6-phosphate + phosphate</text>
        <dbReference type="Rhea" id="RHEA:17289"/>
        <dbReference type="ChEBI" id="CHEBI:15377"/>
        <dbReference type="ChEBI" id="CHEBI:43474"/>
        <dbReference type="ChEBI" id="CHEBI:57634"/>
        <dbReference type="ChEBI" id="CHEBI:58579"/>
        <dbReference type="EC" id="3.1.3.46"/>
    </reaction>
</comment>
<sequence>MSKKFHLTLVRHGETDYNLKRMLQGQVDIPLNETGLMQANAVGKCFSEENISHWFSSDFCRASETCRLIKSHNKYAQASAGNVVLQTKSDERIRERKFGVLEGEPENELNQAAERAHMSPREYTPERGESEMQMRKRAEDFYRALFKQIYEECSNHDTDGYCANVLVVAHGGLIDSTCRLFNAKFGCQFKRNPPYFVGNCSTSCFVVNFPPSCNGDCSTQFEERDDSLDDYLTNNWLDGVTIKCTKLETKPNQ</sequence>